<proteinExistence type="predicted"/>
<organism evidence="1 2">
    <name type="scientific">Rhododendron molle</name>
    <name type="common">Chinese azalea</name>
    <name type="synonym">Azalea mollis</name>
    <dbReference type="NCBI Taxonomy" id="49168"/>
    <lineage>
        <taxon>Eukaryota</taxon>
        <taxon>Viridiplantae</taxon>
        <taxon>Streptophyta</taxon>
        <taxon>Embryophyta</taxon>
        <taxon>Tracheophyta</taxon>
        <taxon>Spermatophyta</taxon>
        <taxon>Magnoliopsida</taxon>
        <taxon>eudicotyledons</taxon>
        <taxon>Gunneridae</taxon>
        <taxon>Pentapetalae</taxon>
        <taxon>asterids</taxon>
        <taxon>Ericales</taxon>
        <taxon>Ericaceae</taxon>
        <taxon>Ericoideae</taxon>
        <taxon>Rhodoreae</taxon>
        <taxon>Rhododendron</taxon>
    </lineage>
</organism>
<name>A0ACC0PZB0_RHOML</name>
<gene>
    <name evidence="1" type="ORF">RHMOL_Rhmol01G0090200</name>
</gene>
<comment type="caution">
    <text evidence="1">The sequence shown here is derived from an EMBL/GenBank/DDBJ whole genome shotgun (WGS) entry which is preliminary data.</text>
</comment>
<accession>A0ACC0PZB0</accession>
<reference evidence="1" key="1">
    <citation type="submission" date="2022-02" db="EMBL/GenBank/DDBJ databases">
        <title>Plant Genome Project.</title>
        <authorList>
            <person name="Zhang R.-G."/>
        </authorList>
    </citation>
    <scope>NUCLEOTIDE SEQUENCE</scope>
    <source>
        <strain evidence="1">AT1</strain>
    </source>
</reference>
<dbReference type="Proteomes" id="UP001062846">
    <property type="component" value="Chromosome 1"/>
</dbReference>
<evidence type="ECO:0000313" key="1">
    <source>
        <dbReference type="EMBL" id="KAI8571098.1"/>
    </source>
</evidence>
<protein>
    <submittedName>
        <fullName evidence="1">Uncharacterized protein</fullName>
    </submittedName>
</protein>
<sequence length="308" mass="34693">MSNRCFFYDDKSSSERLKILGSCNGLFLITHYTDFYLWNPSIRQSAIVLSLRTDGWPKDFSLDHASVYPSGLCYDSSTDDYKAVMANELREVTVVSFKRKFWATTTLHVVDKGNGYIYLPGPIVNEKLHWVITKFGNDRVTSFDLLTDRFEELPMPLLPNNGVGEPIIGVNGLGVLDGCLCMTRCVTRGSGVEKVGLGFFELLVMKEYGVGCSWTRILKVSKDFASLSPGTLVPLCFTSEGEVVISVSRLNKLHAYNLKDKSRRDIFVPFKGRITYQTSYTESVVSPEAYGHEEVWIVEAPDFLKRPN</sequence>
<dbReference type="EMBL" id="CM046388">
    <property type="protein sequence ID" value="KAI8571098.1"/>
    <property type="molecule type" value="Genomic_DNA"/>
</dbReference>
<keyword evidence="2" id="KW-1185">Reference proteome</keyword>
<evidence type="ECO:0000313" key="2">
    <source>
        <dbReference type="Proteomes" id="UP001062846"/>
    </source>
</evidence>